<dbReference type="EMBL" id="WCGB01000037">
    <property type="protein sequence ID" value="NRN92029.1"/>
    <property type="molecule type" value="Genomic_DNA"/>
</dbReference>
<dbReference type="EMBL" id="CP019582">
    <property type="protein sequence ID" value="AZK92435.1"/>
    <property type="molecule type" value="Genomic_DNA"/>
</dbReference>
<geneLocation type="plasmid" evidence="1">
    <name>pCBTLH5_1</name>
</geneLocation>
<evidence type="ECO:0000313" key="3">
    <source>
        <dbReference type="EMBL" id="NRO35462.1"/>
    </source>
</evidence>
<dbReference type="EMBL" id="WCHB01000068">
    <property type="protein sequence ID" value="NRO35462.1"/>
    <property type="molecule type" value="Genomic_DNA"/>
</dbReference>
<dbReference type="Proteomes" id="UP000651333">
    <property type="component" value="Unassembled WGS sequence"/>
</dbReference>
<sequence length="31" mass="3469">MELTKEEIVKAMDPLSVNSFGECFTGFTVMN</sequence>
<organism evidence="1 4">
    <name type="scientific">Lactobacillus helveticus</name>
    <name type="common">Lactobacillus suntoryeus</name>
    <dbReference type="NCBI Taxonomy" id="1587"/>
    <lineage>
        <taxon>Bacteria</taxon>
        <taxon>Bacillati</taxon>
        <taxon>Bacillota</taxon>
        <taxon>Bacilli</taxon>
        <taxon>Lactobacillales</taxon>
        <taxon>Lactobacillaceae</taxon>
        <taxon>Lactobacillus</taxon>
    </lineage>
</organism>
<evidence type="ECO:0000313" key="1">
    <source>
        <dbReference type="EMBL" id="AZK92435.1"/>
    </source>
</evidence>
<gene>
    <name evidence="3" type="ORF">IMAU30003_01712</name>
    <name evidence="2" type="ORF">IMAU50013_01576</name>
    <name evidence="1" type="ORF">LH5_02249</name>
</gene>
<protein>
    <submittedName>
        <fullName evidence="1">Uncharacterized protein</fullName>
    </submittedName>
</protein>
<dbReference type="Proteomes" id="UP000601587">
    <property type="component" value="Unassembled WGS sequence"/>
</dbReference>
<evidence type="ECO:0000313" key="4">
    <source>
        <dbReference type="Proteomes" id="UP000267945"/>
    </source>
</evidence>
<reference evidence="2" key="2">
    <citation type="submission" date="2019-09" db="EMBL/GenBank/DDBJ databases">
        <title>Comparative genomic analysis of Lactobacillus helveticus.</title>
        <authorList>
            <person name="Zhang H."/>
            <person name="Chen Y."/>
            <person name="Zhong Z."/>
        </authorList>
    </citation>
    <scope>NUCLEOTIDE SEQUENCE</scope>
    <source>
        <strain evidence="3">IMAU30003</strain>
        <strain evidence="2">IMAU50013</strain>
    </source>
</reference>
<accession>A0A3S8SF27</accession>
<reference evidence="1 4" key="1">
    <citation type="submission" date="2017-02" db="EMBL/GenBank/DDBJ databases">
        <title>Complete genome sequence of Lactobacillus helveticus.</title>
        <authorList>
            <person name="Kim J.F."/>
            <person name="Chung Y."/>
            <person name="Kwak M."/>
        </authorList>
    </citation>
    <scope>NUCLEOTIDE SEQUENCE [LARGE SCALE GENOMIC DNA]</scope>
    <source>
        <strain evidence="1 4">LH5</strain>
        <plasmid evidence="4">pcbtlh5_1</plasmid>
        <plasmid evidence="1">pCBTLH5_1</plasmid>
    </source>
</reference>
<dbReference type="Proteomes" id="UP000267945">
    <property type="component" value="Plasmid pCBTLH5_1"/>
</dbReference>
<keyword evidence="1" id="KW-0614">Plasmid</keyword>
<name>A0A3S8SF27_LACHE</name>
<dbReference type="AlphaFoldDB" id="A0A3S8SF27"/>
<evidence type="ECO:0000313" key="2">
    <source>
        <dbReference type="EMBL" id="NRN92029.1"/>
    </source>
</evidence>
<geneLocation type="plasmid" evidence="4">
    <name>pcbtlh5_1</name>
</geneLocation>
<proteinExistence type="predicted"/>